<dbReference type="EMBL" id="LT907975">
    <property type="protein sequence ID" value="SOB58172.1"/>
    <property type="molecule type" value="Genomic_DNA"/>
</dbReference>
<sequence length="119" mass="13574">MFAEEIRENAGYMVLVEEAINNLDDLTPNAKDTFLWAISQKYSQIRKELFLQNSTDPSDIEARQELISSNADKILHAVSEEIESTSSQLNYPVELKKVARELIVIYGFINCKILEKPPV</sequence>
<keyword evidence="2" id="KW-1185">Reference proteome</keyword>
<accession>A0A2C8F726</accession>
<protein>
    <submittedName>
        <fullName evidence="1">Uncharacterized protein</fullName>
    </submittedName>
</protein>
<organism evidence="1 2">
    <name type="scientific">Pseudodesulfovibrio profundus</name>
    <dbReference type="NCBI Taxonomy" id="57320"/>
    <lineage>
        <taxon>Bacteria</taxon>
        <taxon>Pseudomonadati</taxon>
        <taxon>Thermodesulfobacteriota</taxon>
        <taxon>Desulfovibrionia</taxon>
        <taxon>Desulfovibrionales</taxon>
        <taxon>Desulfovibrionaceae</taxon>
    </lineage>
</organism>
<evidence type="ECO:0000313" key="2">
    <source>
        <dbReference type="Proteomes" id="UP000219215"/>
    </source>
</evidence>
<name>A0A2C8F726_9BACT</name>
<dbReference type="RefSeq" id="WP_097011289.1">
    <property type="nucleotide sequence ID" value="NZ_LT907975.1"/>
</dbReference>
<dbReference type="KEGG" id="pprf:DPRO_1283"/>
<reference evidence="2" key="1">
    <citation type="submission" date="2017-09" db="EMBL/GenBank/DDBJ databases">
        <authorList>
            <person name="Regsiter A."/>
            <person name="William W."/>
        </authorList>
    </citation>
    <scope>NUCLEOTIDE SEQUENCE [LARGE SCALE GENOMIC DNA]</scope>
    <source>
        <strain evidence="2">500-1</strain>
    </source>
</reference>
<proteinExistence type="predicted"/>
<gene>
    <name evidence="1" type="ORF">DPRO_1283</name>
</gene>
<dbReference type="OrthoDB" id="6636571at2"/>
<dbReference type="Proteomes" id="UP000219215">
    <property type="component" value="Chromosome DPRO"/>
</dbReference>
<dbReference type="AlphaFoldDB" id="A0A2C8F726"/>
<evidence type="ECO:0000313" key="1">
    <source>
        <dbReference type="EMBL" id="SOB58172.1"/>
    </source>
</evidence>